<proteinExistence type="predicted"/>
<dbReference type="STRING" id="1497955.HMPREF1872_00428"/>
<dbReference type="Proteomes" id="UP000070080">
    <property type="component" value="Unassembled WGS sequence"/>
</dbReference>
<organism evidence="1 2">
    <name type="scientific">Amygdalobacter nucleatus</name>
    <dbReference type="NCBI Taxonomy" id="3029274"/>
    <lineage>
        <taxon>Bacteria</taxon>
        <taxon>Bacillati</taxon>
        <taxon>Bacillota</taxon>
        <taxon>Clostridia</taxon>
        <taxon>Eubacteriales</taxon>
        <taxon>Oscillospiraceae</taxon>
        <taxon>Amygdalobacter</taxon>
    </lineage>
</organism>
<dbReference type="GO" id="GO:0016887">
    <property type="term" value="F:ATP hydrolysis activity"/>
    <property type="evidence" value="ECO:0007669"/>
    <property type="project" value="InterPro"/>
</dbReference>
<sequence>MVFEEGGYLIVDEIENHFNHEIVATLTRFFMNKLVNKNGATLIFSTHYSELLDEFDHNDGIYIVRNKNGIYAQKLSEILQKNDIKKSEAFESNFLGGTVPTYDSYIQLKEAIISGKIRET</sequence>
<keyword evidence="2" id="KW-1185">Reference proteome</keyword>
<dbReference type="Gene3D" id="3.40.50.300">
    <property type="entry name" value="P-loop containing nucleotide triphosphate hydrolases"/>
    <property type="match status" value="1"/>
</dbReference>
<dbReference type="GO" id="GO:0005524">
    <property type="term" value="F:ATP binding"/>
    <property type="evidence" value="ECO:0007669"/>
    <property type="project" value="InterPro"/>
</dbReference>
<dbReference type="EMBL" id="LSCV01000005">
    <property type="protein sequence ID" value="KXB42254.1"/>
    <property type="molecule type" value="Genomic_DNA"/>
</dbReference>
<protein>
    <submittedName>
        <fullName evidence="1">Uncharacterized protein</fullName>
    </submittedName>
</protein>
<dbReference type="AlphaFoldDB" id="A0A133YGD3"/>
<reference evidence="2" key="1">
    <citation type="submission" date="2016-01" db="EMBL/GenBank/DDBJ databases">
        <authorList>
            <person name="Mitreva M."/>
            <person name="Pepin K.H."/>
            <person name="Mihindukulasuriya K.A."/>
            <person name="Fulton R."/>
            <person name="Fronick C."/>
            <person name="O'Laughlin M."/>
            <person name="Miner T."/>
            <person name="Herter B."/>
            <person name="Rosa B.A."/>
            <person name="Cordes M."/>
            <person name="Tomlinson C."/>
            <person name="Wollam A."/>
            <person name="Palsikar V.B."/>
            <person name="Mardis E.R."/>
            <person name="Wilson R.K."/>
        </authorList>
    </citation>
    <scope>NUCLEOTIDE SEQUENCE [LARGE SCALE GENOMIC DNA]</scope>
    <source>
        <strain evidence="2">KA00274</strain>
    </source>
</reference>
<evidence type="ECO:0000313" key="1">
    <source>
        <dbReference type="EMBL" id="KXB42254.1"/>
    </source>
</evidence>
<name>A0A133YGD3_9FIRM</name>
<comment type="caution">
    <text evidence="1">The sequence shown here is derived from an EMBL/GenBank/DDBJ whole genome shotgun (WGS) entry which is preliminary data.</text>
</comment>
<dbReference type="InterPro" id="IPR027417">
    <property type="entry name" value="P-loop_NTPase"/>
</dbReference>
<accession>A0A133YGD3</accession>
<dbReference type="SUPFAM" id="SSF52540">
    <property type="entry name" value="P-loop containing nucleoside triphosphate hydrolases"/>
    <property type="match status" value="1"/>
</dbReference>
<dbReference type="PATRIC" id="fig|1497955.3.peg.412"/>
<dbReference type="RefSeq" id="WP_315573531.1">
    <property type="nucleotide sequence ID" value="NZ_CP118869.1"/>
</dbReference>
<gene>
    <name evidence="1" type="ORF">HMPREF1872_00428</name>
</gene>
<evidence type="ECO:0000313" key="2">
    <source>
        <dbReference type="Proteomes" id="UP000070080"/>
    </source>
</evidence>